<reference evidence="2 3" key="1">
    <citation type="journal article" date="2019" name="Int. J. Syst. Evol. Microbiol.">
        <title>The Global Catalogue of Microorganisms (GCM) 10K type strain sequencing project: providing services to taxonomists for standard genome sequencing and annotation.</title>
        <authorList>
            <consortium name="The Broad Institute Genomics Platform"/>
            <consortium name="The Broad Institute Genome Sequencing Center for Infectious Disease"/>
            <person name="Wu L."/>
            <person name="Ma J."/>
        </authorList>
    </citation>
    <scope>NUCLEOTIDE SEQUENCE [LARGE SCALE GENOMIC DNA]</scope>
    <source>
        <strain evidence="2 3">JCM 13316</strain>
    </source>
</reference>
<accession>A0ABN2P1J8</accession>
<proteinExistence type="predicted"/>
<evidence type="ECO:0000313" key="3">
    <source>
        <dbReference type="Proteomes" id="UP001500784"/>
    </source>
</evidence>
<dbReference type="Proteomes" id="UP001500784">
    <property type="component" value="Unassembled WGS sequence"/>
</dbReference>
<dbReference type="EMBL" id="BAAALV010000002">
    <property type="protein sequence ID" value="GAA1909875.1"/>
    <property type="molecule type" value="Genomic_DNA"/>
</dbReference>
<evidence type="ECO:0000313" key="2">
    <source>
        <dbReference type="EMBL" id="GAA1909875.1"/>
    </source>
</evidence>
<organism evidence="2 3">
    <name type="scientific">Arthrobacter gandavensis</name>
    <dbReference type="NCBI Taxonomy" id="169960"/>
    <lineage>
        <taxon>Bacteria</taxon>
        <taxon>Bacillati</taxon>
        <taxon>Actinomycetota</taxon>
        <taxon>Actinomycetes</taxon>
        <taxon>Micrococcales</taxon>
        <taxon>Micrococcaceae</taxon>
        <taxon>Arthrobacter</taxon>
    </lineage>
</organism>
<feature type="region of interest" description="Disordered" evidence="1">
    <location>
        <begin position="41"/>
        <end position="101"/>
    </location>
</feature>
<sequence length="101" mass="11116">MSTTRHDERDGARDRVVSCMEGSSWIQEGRENRLRRCTPEISTPFAGTNRSRFEGLRLGPHSQRPKTGIRIPSGAGKRRSPVVCMRGPLYTPCGEESGSGG</sequence>
<name>A0ABN2P1J8_9MICC</name>
<protein>
    <submittedName>
        <fullName evidence="2">Uncharacterized protein</fullName>
    </submittedName>
</protein>
<gene>
    <name evidence="2" type="ORF">GCM10009688_13240</name>
</gene>
<comment type="caution">
    <text evidence="2">The sequence shown here is derived from an EMBL/GenBank/DDBJ whole genome shotgun (WGS) entry which is preliminary data.</text>
</comment>
<evidence type="ECO:0000256" key="1">
    <source>
        <dbReference type="SAM" id="MobiDB-lite"/>
    </source>
</evidence>
<keyword evidence="3" id="KW-1185">Reference proteome</keyword>